<accession>A0A7S8EC21</accession>
<sequence>MTQIRNDLRNIAIIAHVDHGKTTLVDGMLKQTKVFREGAKTEERILDSNALERERGITILSKNTAITWNDIKINVVDTPGHSDFGGEVERVLNMVDGALLLIDAVEGPMPQTRFVLRKALELGLRVIVVINKVDRPHARVEEVLNETFDLFIELGATDEQAYFPVVYAIGLDAVAGYEADNLAEDLTPLFETILKEVPPPEIEPDAPARLLVTTLEYDNYKGQLGIGRLRSGTLTRGMPVVRITPNGERHSGKLDYLFTHHNLTKQDVDVVHAGDIVAFGGLPELGISDTIAHPDVTEPLPAIRVEEPTVRMTFGVNTSPFAGREGRAGWGTSRRLRERLYNEVRHNVALRVSEGESSERFIVSGRGELHLGILIETMRREGYEFEVSKPEVIYHEDPATGQMMEPVEEVHIEVADDSSGIVFEMMGSRKGKMLNMRNQHGTTYLTYLAPTRFLLGFQPQFLRATSGMGQFHSLFYDYEPVIKELPPQRSFGSLVAMEMGTATGYALSHLQARGTFFIDAGVEVYEGMVIGEHIRSEDLDVNLTKSKGLTAVRTKNYADEVRVKAARTMSLDDWIEFMADDELLEVTPESLRLRKRILNAEKRIKDRKGKEKMLSS</sequence>
<dbReference type="InterPro" id="IPR035651">
    <property type="entry name" value="BipA_V"/>
</dbReference>
<evidence type="ECO:0000256" key="2">
    <source>
        <dbReference type="ARBA" id="ARBA00023134"/>
    </source>
</evidence>
<protein>
    <recommendedName>
        <fullName evidence="3">50S ribosomal subunit assembly factor BipA</fullName>
    </recommendedName>
</protein>
<dbReference type="Gene3D" id="3.30.70.240">
    <property type="match status" value="1"/>
</dbReference>
<dbReference type="RefSeq" id="WP_195172225.1">
    <property type="nucleotide sequence ID" value="NZ_CP062983.1"/>
</dbReference>
<evidence type="ECO:0000256" key="1">
    <source>
        <dbReference type="ARBA" id="ARBA00022741"/>
    </source>
</evidence>
<dbReference type="InterPro" id="IPR047042">
    <property type="entry name" value="BipA_II"/>
</dbReference>
<dbReference type="InterPro" id="IPR048876">
    <property type="entry name" value="BipA_C"/>
</dbReference>
<dbReference type="PANTHER" id="PTHR42908">
    <property type="entry name" value="TRANSLATION ELONGATION FACTOR-RELATED"/>
    <property type="match status" value="1"/>
</dbReference>
<proteinExistence type="predicted"/>
<dbReference type="InterPro" id="IPR000640">
    <property type="entry name" value="EFG_V-like"/>
</dbReference>
<dbReference type="AlphaFoldDB" id="A0A7S8EC21"/>
<dbReference type="NCBIfam" id="TIGR00231">
    <property type="entry name" value="small_GTP"/>
    <property type="match status" value="1"/>
</dbReference>
<dbReference type="EMBL" id="CP062983">
    <property type="protein sequence ID" value="QPC84161.1"/>
    <property type="molecule type" value="Genomic_DNA"/>
</dbReference>
<dbReference type="Pfam" id="PF00009">
    <property type="entry name" value="GTP_EFTU"/>
    <property type="match status" value="1"/>
</dbReference>
<dbReference type="InterPro" id="IPR035647">
    <property type="entry name" value="EFG_III/V"/>
</dbReference>
<dbReference type="NCBIfam" id="TIGR01394">
    <property type="entry name" value="TypA_BipA"/>
    <property type="match status" value="1"/>
</dbReference>
<evidence type="ECO:0000256" key="3">
    <source>
        <dbReference type="ARBA" id="ARBA00035722"/>
    </source>
</evidence>
<dbReference type="InterPro" id="IPR031157">
    <property type="entry name" value="G_TR_CS"/>
</dbReference>
<evidence type="ECO:0000313" key="5">
    <source>
        <dbReference type="EMBL" id="QPC84161.1"/>
    </source>
</evidence>
<dbReference type="PROSITE" id="PS00301">
    <property type="entry name" value="G_TR_1"/>
    <property type="match status" value="1"/>
</dbReference>
<feature type="domain" description="Tr-type G" evidence="4">
    <location>
        <begin position="6"/>
        <end position="201"/>
    </location>
</feature>
<dbReference type="Pfam" id="PF21018">
    <property type="entry name" value="BipA_C"/>
    <property type="match status" value="1"/>
</dbReference>
<dbReference type="InterPro" id="IPR042116">
    <property type="entry name" value="TypA/BipA_C"/>
</dbReference>
<dbReference type="GO" id="GO:0005525">
    <property type="term" value="F:GTP binding"/>
    <property type="evidence" value="ECO:0007669"/>
    <property type="project" value="UniProtKB-KW"/>
</dbReference>
<name>A0A7S8EC21_9CHLR</name>
<organism evidence="5 6">
    <name type="scientific">Phototrophicus methaneseepsis</name>
    <dbReference type="NCBI Taxonomy" id="2710758"/>
    <lineage>
        <taxon>Bacteria</taxon>
        <taxon>Bacillati</taxon>
        <taxon>Chloroflexota</taxon>
        <taxon>Candidatus Thermofontia</taxon>
        <taxon>Phototrophicales</taxon>
        <taxon>Phototrophicaceae</taxon>
        <taxon>Phototrophicus</taxon>
    </lineage>
</organism>
<dbReference type="SMART" id="SM00838">
    <property type="entry name" value="EFG_C"/>
    <property type="match status" value="1"/>
</dbReference>
<keyword evidence="2" id="KW-0342">GTP-binding</keyword>
<reference evidence="5 6" key="1">
    <citation type="submission" date="2020-02" db="EMBL/GenBank/DDBJ databases">
        <authorList>
            <person name="Zheng R.K."/>
            <person name="Sun C.M."/>
        </authorList>
    </citation>
    <scope>NUCLEOTIDE SEQUENCE [LARGE SCALE GENOMIC DNA]</scope>
    <source>
        <strain evidence="6">rifampicinis</strain>
    </source>
</reference>
<gene>
    <name evidence="5" type="primary">typA</name>
    <name evidence="5" type="ORF">G4Y79_07255</name>
</gene>
<dbReference type="CDD" id="cd01891">
    <property type="entry name" value="TypA_BipA"/>
    <property type="match status" value="1"/>
</dbReference>
<dbReference type="FunFam" id="3.40.50.300:FF:000055">
    <property type="entry name" value="GTP-binding protein TypA"/>
    <property type="match status" value="1"/>
</dbReference>
<dbReference type="InterPro" id="IPR047041">
    <property type="entry name" value="BipA_GTP-bd_dom"/>
</dbReference>
<dbReference type="CDD" id="cd16263">
    <property type="entry name" value="BipA_III"/>
    <property type="match status" value="1"/>
</dbReference>
<dbReference type="InterPro" id="IPR053905">
    <property type="entry name" value="EF-G-like_DII"/>
</dbReference>
<dbReference type="GO" id="GO:1990904">
    <property type="term" value="C:ribonucleoprotein complex"/>
    <property type="evidence" value="ECO:0007669"/>
    <property type="project" value="TreeGrafter"/>
</dbReference>
<keyword evidence="6" id="KW-1185">Reference proteome</keyword>
<dbReference type="InterPro" id="IPR006298">
    <property type="entry name" value="BipA"/>
</dbReference>
<dbReference type="Pfam" id="PF00679">
    <property type="entry name" value="EFG_C"/>
    <property type="match status" value="1"/>
</dbReference>
<dbReference type="SUPFAM" id="SSF50447">
    <property type="entry name" value="Translation proteins"/>
    <property type="match status" value="1"/>
</dbReference>
<dbReference type="PANTHER" id="PTHR42908:SF8">
    <property type="entry name" value="TR-TYPE G DOMAIN-CONTAINING PROTEIN"/>
    <property type="match status" value="1"/>
</dbReference>
<dbReference type="InterPro" id="IPR047043">
    <property type="entry name" value="BipA_III"/>
</dbReference>
<dbReference type="PRINTS" id="PR00315">
    <property type="entry name" value="ELONGATNFCT"/>
</dbReference>
<keyword evidence="1" id="KW-0547">Nucleotide-binding</keyword>
<dbReference type="GO" id="GO:0003924">
    <property type="term" value="F:GTPase activity"/>
    <property type="evidence" value="ECO:0007669"/>
    <property type="project" value="InterPro"/>
</dbReference>
<dbReference type="CDD" id="cd03691">
    <property type="entry name" value="BipA_TypA_II"/>
    <property type="match status" value="1"/>
</dbReference>
<dbReference type="PROSITE" id="PS51722">
    <property type="entry name" value="G_TR_2"/>
    <property type="match status" value="1"/>
</dbReference>
<dbReference type="InterPro" id="IPR009000">
    <property type="entry name" value="Transl_B-barrel_sf"/>
</dbReference>
<dbReference type="SUPFAM" id="SSF54980">
    <property type="entry name" value="EF-G C-terminal domain-like"/>
    <property type="match status" value="2"/>
</dbReference>
<dbReference type="InterPro" id="IPR005225">
    <property type="entry name" value="Small_GTP-bd"/>
</dbReference>
<dbReference type="GO" id="GO:0005829">
    <property type="term" value="C:cytosol"/>
    <property type="evidence" value="ECO:0007669"/>
    <property type="project" value="TreeGrafter"/>
</dbReference>
<dbReference type="Gene3D" id="3.40.50.300">
    <property type="entry name" value="P-loop containing nucleotide triphosphate hydrolases"/>
    <property type="match status" value="1"/>
</dbReference>
<dbReference type="CDD" id="cd03710">
    <property type="entry name" value="BipA_TypA_C"/>
    <property type="match status" value="1"/>
</dbReference>
<dbReference type="Pfam" id="PF22042">
    <property type="entry name" value="EF-G_D2"/>
    <property type="match status" value="1"/>
</dbReference>
<evidence type="ECO:0000313" key="6">
    <source>
        <dbReference type="Proteomes" id="UP000594468"/>
    </source>
</evidence>
<dbReference type="FunFam" id="3.30.70.870:FF:000003">
    <property type="entry name" value="GTP-binding protein TypA"/>
    <property type="match status" value="1"/>
</dbReference>
<dbReference type="Gene3D" id="2.40.50.250">
    <property type="entry name" value="bipa protein"/>
    <property type="match status" value="1"/>
</dbReference>
<dbReference type="Gene3D" id="3.30.70.870">
    <property type="entry name" value="Elongation Factor G (Translational Gtpase), domain 3"/>
    <property type="match status" value="1"/>
</dbReference>
<dbReference type="InterPro" id="IPR027417">
    <property type="entry name" value="P-loop_NTPase"/>
</dbReference>
<evidence type="ECO:0000259" key="4">
    <source>
        <dbReference type="PROSITE" id="PS51722"/>
    </source>
</evidence>
<dbReference type="SUPFAM" id="SSF52540">
    <property type="entry name" value="P-loop containing nucleoside triphosphate hydrolases"/>
    <property type="match status" value="1"/>
</dbReference>
<dbReference type="InterPro" id="IPR000795">
    <property type="entry name" value="T_Tr_GTP-bd_dom"/>
</dbReference>
<dbReference type="KEGG" id="pmet:G4Y79_07255"/>
<dbReference type="Gene3D" id="2.40.30.10">
    <property type="entry name" value="Translation factors"/>
    <property type="match status" value="1"/>
</dbReference>
<dbReference type="Proteomes" id="UP000594468">
    <property type="component" value="Chromosome"/>
</dbReference>